<evidence type="ECO:0000313" key="4">
    <source>
        <dbReference type="Proteomes" id="UP000306378"/>
    </source>
</evidence>
<evidence type="ECO:0000313" key="3">
    <source>
        <dbReference type="EMBL" id="TLF78360.1"/>
    </source>
</evidence>
<organism evidence="3 4">
    <name type="scientific">Nocardia cyriacigeorgica</name>
    <dbReference type="NCBI Taxonomy" id="135487"/>
    <lineage>
        <taxon>Bacteria</taxon>
        <taxon>Bacillati</taxon>
        <taxon>Actinomycetota</taxon>
        <taxon>Actinomycetes</taxon>
        <taxon>Mycobacteriales</taxon>
        <taxon>Nocardiaceae</taxon>
        <taxon>Nocardia</taxon>
    </lineage>
</organism>
<dbReference type="RefSeq" id="WP_138447736.1">
    <property type="nucleotide sequence ID" value="NZ_VBUT01000004.1"/>
</dbReference>
<dbReference type="Pfam" id="PF22322">
    <property type="entry name" value="DUF6973"/>
    <property type="match status" value="1"/>
</dbReference>
<reference evidence="3 4" key="1">
    <citation type="submission" date="2019-05" db="EMBL/GenBank/DDBJ databases">
        <title>Genomes sequences of two Nocardia cyriacigeorgica environmental isolates, type strains Nocardia asteroides ATCC 19247 and Nocardia cyriacigeorgica DSM 44484.</title>
        <authorList>
            <person name="Vautrin F."/>
            <person name="Bergeron E."/>
            <person name="Dubost A."/>
            <person name="Abrouk D."/>
            <person name="Rodriguez Nava V."/>
            <person name="Pujic P."/>
        </authorList>
    </citation>
    <scope>NUCLEOTIDE SEQUENCE [LARGE SCALE GENOMIC DNA]</scope>
    <source>
        <strain evidence="3 4">EML 446</strain>
    </source>
</reference>
<dbReference type="EMBL" id="VBUT01000004">
    <property type="protein sequence ID" value="TLF78360.1"/>
    <property type="molecule type" value="Genomic_DNA"/>
</dbReference>
<evidence type="ECO:0000256" key="1">
    <source>
        <dbReference type="SAM" id="MobiDB-lite"/>
    </source>
</evidence>
<dbReference type="InterPro" id="IPR054246">
    <property type="entry name" value="DUF6973"/>
</dbReference>
<protein>
    <submittedName>
        <fullName evidence="3">Wnt family protein</fullName>
    </submittedName>
</protein>
<gene>
    <name evidence="3" type="ORF">FEK34_10905</name>
</gene>
<evidence type="ECO:0000259" key="2">
    <source>
        <dbReference type="Pfam" id="PF22322"/>
    </source>
</evidence>
<comment type="caution">
    <text evidence="3">The sequence shown here is derived from an EMBL/GenBank/DDBJ whole genome shotgun (WGS) entry which is preliminary data.</text>
</comment>
<name>A0A5R8NRP5_9NOCA</name>
<proteinExistence type="predicted"/>
<feature type="domain" description="DUF6973" evidence="2">
    <location>
        <begin position="246"/>
        <end position="345"/>
    </location>
</feature>
<feature type="region of interest" description="Disordered" evidence="1">
    <location>
        <begin position="372"/>
        <end position="393"/>
    </location>
</feature>
<accession>A0A5R8NRP5</accession>
<dbReference type="Proteomes" id="UP000306378">
    <property type="component" value="Unassembled WGS sequence"/>
</dbReference>
<dbReference type="Gene3D" id="1.10.287.1060">
    <property type="entry name" value="ESAT-6-like"/>
    <property type="match status" value="1"/>
</dbReference>
<dbReference type="AlphaFoldDB" id="A0A5R8NRP5"/>
<sequence length="393" mass="42867">MSSLPPTKTQIRAWNTAPLSDQGMEWARAAQAVNTEHGAVTHQLADSPGFWRGDAADAMRGKGDQVRGVLTEVADALESGAIASNQMAQVLDFAKIAAVDAISAAEKEKFIVAEDGSVSYSDDTIAWLYTQDGFKPPAIARLVLGSMARQHSDTIKAALRSAGDAAESARKALENAFDEIPIPDNLKLEGILNTYQVEADPEGLVEWPSGSDLTGMAATLGIVEPQKVTASEAEMLDRLSLGDKIRFYRIKSEAEDTAKEIFGGEQDDHTDAFRHAYWNALMTQEFGEDWTKEYTSKHEARGDNAAVREAMDLYNNEVGRTIALQNPDADSDELREKVRQAVDSGNTVIIDQNKNLNWTNQVQNGHTVNSAEFDQNPFFLPGSPVPDDKPSPK</sequence>